<evidence type="ECO:0000313" key="2">
    <source>
        <dbReference type="Proteomes" id="UP000271098"/>
    </source>
</evidence>
<reference evidence="1 2" key="1">
    <citation type="submission" date="2018-11" db="EMBL/GenBank/DDBJ databases">
        <authorList>
            <consortium name="Pathogen Informatics"/>
        </authorList>
    </citation>
    <scope>NUCLEOTIDE SEQUENCE [LARGE SCALE GENOMIC DNA]</scope>
</reference>
<sequence>MFGNATFFCSRVYGIREEWPAKTANYTNNLAKFVDQCNKSWRNRLKKIGQIPELKTLQRNRWPNRANKVMKELIDCMKNVSTQPVEKCETPHRCLSAITTIKESEWIIPQSTWVVL</sequence>
<accession>A0A3P7NGW7</accession>
<keyword evidence="2" id="KW-1185">Reference proteome</keyword>
<organism evidence="1 2">
    <name type="scientific">Gongylonema pulchrum</name>
    <dbReference type="NCBI Taxonomy" id="637853"/>
    <lineage>
        <taxon>Eukaryota</taxon>
        <taxon>Metazoa</taxon>
        <taxon>Ecdysozoa</taxon>
        <taxon>Nematoda</taxon>
        <taxon>Chromadorea</taxon>
        <taxon>Rhabditida</taxon>
        <taxon>Spirurina</taxon>
        <taxon>Spiruromorpha</taxon>
        <taxon>Spiruroidea</taxon>
        <taxon>Gongylonematidae</taxon>
        <taxon>Gongylonema</taxon>
    </lineage>
</organism>
<proteinExistence type="predicted"/>
<dbReference type="Proteomes" id="UP000271098">
    <property type="component" value="Unassembled WGS sequence"/>
</dbReference>
<name>A0A3P7NGW7_9BILA</name>
<evidence type="ECO:0000313" key="1">
    <source>
        <dbReference type="EMBL" id="VDN41855.1"/>
    </source>
</evidence>
<protein>
    <submittedName>
        <fullName evidence="1">Uncharacterized protein</fullName>
    </submittedName>
</protein>
<dbReference type="EMBL" id="UYRT01098711">
    <property type="protein sequence ID" value="VDN41855.1"/>
    <property type="molecule type" value="Genomic_DNA"/>
</dbReference>
<gene>
    <name evidence="1" type="ORF">GPUH_LOCUS23713</name>
</gene>
<dbReference type="AlphaFoldDB" id="A0A3P7NGW7"/>